<evidence type="ECO:0000313" key="2">
    <source>
        <dbReference type="Proteomes" id="UP000499080"/>
    </source>
</evidence>
<protein>
    <submittedName>
        <fullName evidence="1">Uncharacterized protein</fullName>
    </submittedName>
</protein>
<dbReference type="EMBL" id="BGPR01002160">
    <property type="protein sequence ID" value="GBM68754.1"/>
    <property type="molecule type" value="Genomic_DNA"/>
</dbReference>
<evidence type="ECO:0000313" key="1">
    <source>
        <dbReference type="EMBL" id="GBM68754.1"/>
    </source>
</evidence>
<proteinExistence type="predicted"/>
<comment type="caution">
    <text evidence="1">The sequence shown here is derived from an EMBL/GenBank/DDBJ whole genome shotgun (WGS) entry which is preliminary data.</text>
</comment>
<sequence length="117" mass="13843">MFRLDCNAFPKWVAKRQTLQSSEELLIAGLKSRCTSSKQETIFTSYQARYSIRIYTKIVDRHQILDRILQLEAFRLLIHVHVNMETPKINDLDGLNLPNHFITRIAALYKIFFKIFQ</sequence>
<keyword evidence="2" id="KW-1185">Reference proteome</keyword>
<accession>A0A4Y2HTJ1</accession>
<dbReference type="AlphaFoldDB" id="A0A4Y2HTJ1"/>
<gene>
    <name evidence="1" type="ORF">AVEN_263574_1</name>
</gene>
<name>A0A4Y2HTJ1_ARAVE</name>
<organism evidence="1 2">
    <name type="scientific">Araneus ventricosus</name>
    <name type="common">Orbweaver spider</name>
    <name type="synonym">Epeira ventricosa</name>
    <dbReference type="NCBI Taxonomy" id="182803"/>
    <lineage>
        <taxon>Eukaryota</taxon>
        <taxon>Metazoa</taxon>
        <taxon>Ecdysozoa</taxon>
        <taxon>Arthropoda</taxon>
        <taxon>Chelicerata</taxon>
        <taxon>Arachnida</taxon>
        <taxon>Araneae</taxon>
        <taxon>Araneomorphae</taxon>
        <taxon>Entelegynae</taxon>
        <taxon>Araneoidea</taxon>
        <taxon>Araneidae</taxon>
        <taxon>Araneus</taxon>
    </lineage>
</organism>
<dbReference type="Proteomes" id="UP000499080">
    <property type="component" value="Unassembled WGS sequence"/>
</dbReference>
<reference evidence="1 2" key="1">
    <citation type="journal article" date="2019" name="Sci. Rep.">
        <title>Orb-weaving spider Araneus ventricosus genome elucidates the spidroin gene catalogue.</title>
        <authorList>
            <person name="Kono N."/>
            <person name="Nakamura H."/>
            <person name="Ohtoshi R."/>
            <person name="Moran D.A.P."/>
            <person name="Shinohara A."/>
            <person name="Yoshida Y."/>
            <person name="Fujiwara M."/>
            <person name="Mori M."/>
            <person name="Tomita M."/>
            <person name="Arakawa K."/>
        </authorList>
    </citation>
    <scope>NUCLEOTIDE SEQUENCE [LARGE SCALE GENOMIC DNA]</scope>
</reference>